<organism evidence="2 3">
    <name type="scientific">Rhodococcus triatomae</name>
    <dbReference type="NCBI Taxonomy" id="300028"/>
    <lineage>
        <taxon>Bacteria</taxon>
        <taxon>Bacillati</taxon>
        <taxon>Actinomycetota</taxon>
        <taxon>Actinomycetes</taxon>
        <taxon>Mycobacteriales</taxon>
        <taxon>Nocardiaceae</taxon>
        <taxon>Rhodococcus</taxon>
    </lineage>
</organism>
<dbReference type="AlphaFoldDB" id="A0A1G8DVI0"/>
<dbReference type="GO" id="GO:0006260">
    <property type="term" value="P:DNA replication"/>
    <property type="evidence" value="ECO:0007669"/>
    <property type="project" value="InterPro"/>
</dbReference>
<sequence>MFESYTTVVGTVVTTPHRRRTPGGDEVLSFRVASTARRRDQASGEWVDGSKLYLTVTCWGRLAVAVSASLDKGDPVLVYGDIRSDEYVTREGAQRSGIEMRAVGVGPDLARCAVRRVDRRSEPASAETVPDPVATSPESLPVTVGSVPEPVPDRAA</sequence>
<dbReference type="InterPro" id="IPR012340">
    <property type="entry name" value="NA-bd_OB-fold"/>
</dbReference>
<name>A0A1G8DVI0_9NOCA</name>
<dbReference type="SUPFAM" id="SSF50249">
    <property type="entry name" value="Nucleic acid-binding proteins"/>
    <property type="match status" value="1"/>
</dbReference>
<dbReference type="PANTHER" id="PTHR10302:SF27">
    <property type="entry name" value="SINGLE-STRANDED DNA-BINDING PROTEIN"/>
    <property type="match status" value="1"/>
</dbReference>
<dbReference type="Proteomes" id="UP000183263">
    <property type="component" value="Unassembled WGS sequence"/>
</dbReference>
<dbReference type="GO" id="GO:0009295">
    <property type="term" value="C:nucleoid"/>
    <property type="evidence" value="ECO:0007669"/>
    <property type="project" value="TreeGrafter"/>
</dbReference>
<dbReference type="Pfam" id="PF00436">
    <property type="entry name" value="SSB"/>
    <property type="match status" value="1"/>
</dbReference>
<keyword evidence="3" id="KW-1185">Reference proteome</keyword>
<dbReference type="OrthoDB" id="9809878at2"/>
<dbReference type="PROSITE" id="PS50935">
    <property type="entry name" value="SSB"/>
    <property type="match status" value="1"/>
</dbReference>
<dbReference type="InterPro" id="IPR000424">
    <property type="entry name" value="Primosome_PriB/ssb"/>
</dbReference>
<dbReference type="Gene3D" id="2.40.50.140">
    <property type="entry name" value="Nucleic acid-binding proteins"/>
    <property type="match status" value="1"/>
</dbReference>
<reference evidence="2 3" key="1">
    <citation type="submission" date="2016-10" db="EMBL/GenBank/DDBJ databases">
        <authorList>
            <person name="de Groot N.N."/>
        </authorList>
    </citation>
    <scope>NUCLEOTIDE SEQUENCE [LARGE SCALE GENOMIC DNA]</scope>
    <source>
        <strain evidence="2 3">DSM 44892</strain>
    </source>
</reference>
<evidence type="ECO:0000256" key="1">
    <source>
        <dbReference type="ARBA" id="ARBA00023125"/>
    </source>
</evidence>
<keyword evidence="1 2" id="KW-0238">DNA-binding</keyword>
<dbReference type="RefSeq" id="WP_083342912.1">
    <property type="nucleotide sequence ID" value="NZ_CP048813.1"/>
</dbReference>
<evidence type="ECO:0000313" key="2">
    <source>
        <dbReference type="EMBL" id="SDH61588.1"/>
    </source>
</evidence>
<accession>A0A1G8DVI0</accession>
<dbReference type="CDD" id="cd04496">
    <property type="entry name" value="SSB_OBF"/>
    <property type="match status" value="1"/>
</dbReference>
<dbReference type="EMBL" id="FNDN01000002">
    <property type="protein sequence ID" value="SDH61588.1"/>
    <property type="molecule type" value="Genomic_DNA"/>
</dbReference>
<dbReference type="InterPro" id="IPR011344">
    <property type="entry name" value="ssDNA-bd"/>
</dbReference>
<evidence type="ECO:0000313" key="3">
    <source>
        <dbReference type="Proteomes" id="UP000183263"/>
    </source>
</evidence>
<protein>
    <submittedName>
        <fullName evidence="2">Single-strand DNA-binding protein</fullName>
    </submittedName>
</protein>
<dbReference type="GO" id="GO:0003697">
    <property type="term" value="F:single-stranded DNA binding"/>
    <property type="evidence" value="ECO:0007669"/>
    <property type="project" value="InterPro"/>
</dbReference>
<proteinExistence type="predicted"/>
<gene>
    <name evidence="2" type="ORF">SAMN05444695_102418</name>
</gene>
<dbReference type="PANTHER" id="PTHR10302">
    <property type="entry name" value="SINGLE-STRANDED DNA-BINDING PROTEIN"/>
    <property type="match status" value="1"/>
</dbReference>